<dbReference type="Pfam" id="PF00002">
    <property type="entry name" value="7tm_2"/>
    <property type="match status" value="1"/>
</dbReference>
<evidence type="ECO:0000256" key="8">
    <source>
        <dbReference type="ARBA" id="ARBA00023157"/>
    </source>
</evidence>
<feature type="region of interest" description="Disordered" evidence="17">
    <location>
        <begin position="2041"/>
        <end position="2083"/>
    </location>
</feature>
<feature type="transmembrane region" description="Helical" evidence="18">
    <location>
        <begin position="2753"/>
        <end position="2776"/>
    </location>
</feature>
<comment type="caution">
    <text evidence="16">Lacks conserved residue(s) required for the propagation of feature annotation.</text>
</comment>
<dbReference type="InterPro" id="IPR046338">
    <property type="entry name" value="GAIN_dom_sf"/>
</dbReference>
<dbReference type="InterPro" id="IPR001759">
    <property type="entry name" value="PTX_dom"/>
</dbReference>
<evidence type="ECO:0000256" key="17">
    <source>
        <dbReference type="SAM" id="MobiDB-lite"/>
    </source>
</evidence>
<dbReference type="PANTHER" id="PTHR12011:SF277">
    <property type="entry name" value="ADHESION G-PROTEIN COUPLED RECEPTOR G4"/>
    <property type="match status" value="1"/>
</dbReference>
<evidence type="ECO:0000256" key="3">
    <source>
        <dbReference type="ARBA" id="ARBA00022692"/>
    </source>
</evidence>
<evidence type="ECO:0000256" key="15">
    <source>
        <dbReference type="ARBA" id="ARBA00093577"/>
    </source>
</evidence>
<dbReference type="FunFam" id="2.60.120.200:FF:000172">
    <property type="entry name" value="Adhesion G protein-coupled receptor G4"/>
    <property type="match status" value="1"/>
</dbReference>
<feature type="region of interest" description="Disordered" evidence="17">
    <location>
        <begin position="1005"/>
        <end position="1025"/>
    </location>
</feature>
<dbReference type="InterPro" id="IPR000832">
    <property type="entry name" value="GPCR_2_secretin-like"/>
</dbReference>
<feature type="compositionally biased region" description="Polar residues" evidence="17">
    <location>
        <begin position="1268"/>
        <end position="1278"/>
    </location>
</feature>
<dbReference type="SMART" id="SM00159">
    <property type="entry name" value="PTX"/>
    <property type="match status" value="1"/>
</dbReference>
<organism evidence="22 23">
    <name type="scientific">Suricata suricatta</name>
    <name type="common">Meerkat</name>
    <dbReference type="NCBI Taxonomy" id="37032"/>
    <lineage>
        <taxon>Eukaryota</taxon>
        <taxon>Metazoa</taxon>
        <taxon>Chordata</taxon>
        <taxon>Craniata</taxon>
        <taxon>Vertebrata</taxon>
        <taxon>Euteleostomi</taxon>
        <taxon>Mammalia</taxon>
        <taxon>Eutheria</taxon>
        <taxon>Laurasiatheria</taxon>
        <taxon>Carnivora</taxon>
        <taxon>Feliformia</taxon>
        <taxon>Herpestidae</taxon>
        <taxon>Suricata</taxon>
    </lineage>
</organism>
<evidence type="ECO:0000256" key="7">
    <source>
        <dbReference type="ARBA" id="ARBA00023136"/>
    </source>
</evidence>
<dbReference type="PANTHER" id="PTHR12011">
    <property type="entry name" value="ADHESION G-PROTEIN COUPLED RECEPTOR"/>
    <property type="match status" value="1"/>
</dbReference>
<evidence type="ECO:0000256" key="4">
    <source>
        <dbReference type="ARBA" id="ARBA00022729"/>
    </source>
</evidence>
<evidence type="ECO:0000313" key="23">
    <source>
        <dbReference type="Proteomes" id="UP000472268"/>
    </source>
</evidence>
<evidence type="ECO:0000256" key="11">
    <source>
        <dbReference type="ARBA" id="ARBA00023224"/>
    </source>
</evidence>
<dbReference type="PROSITE" id="PS50261">
    <property type="entry name" value="G_PROTEIN_RECEP_F2_4"/>
    <property type="match status" value="1"/>
</dbReference>
<dbReference type="InterPro" id="IPR013320">
    <property type="entry name" value="ConA-like_dom_sf"/>
</dbReference>
<feature type="region of interest" description="Disordered" evidence="17">
    <location>
        <begin position="326"/>
        <end position="352"/>
    </location>
</feature>
<dbReference type="GO" id="GO:0007166">
    <property type="term" value="P:cell surface receptor signaling pathway"/>
    <property type="evidence" value="ECO:0007669"/>
    <property type="project" value="InterPro"/>
</dbReference>
<feature type="transmembrane region" description="Helical" evidence="18">
    <location>
        <begin position="2684"/>
        <end position="2703"/>
    </location>
</feature>
<dbReference type="InterPro" id="IPR000203">
    <property type="entry name" value="GPS"/>
</dbReference>
<dbReference type="GO" id="GO:0005886">
    <property type="term" value="C:plasma membrane"/>
    <property type="evidence" value="ECO:0007669"/>
    <property type="project" value="TreeGrafter"/>
</dbReference>
<dbReference type="PROSITE" id="PS50221">
    <property type="entry name" value="GAIN_B"/>
    <property type="match status" value="1"/>
</dbReference>
<comment type="subcellular location">
    <subcellularLocation>
        <location evidence="1">Membrane</location>
        <topology evidence="1">Multi-pass membrane protein</topology>
    </subcellularLocation>
</comment>
<name>A0A673UF27_SURSU</name>
<dbReference type="Proteomes" id="UP000472268">
    <property type="component" value="Unplaced"/>
</dbReference>
<dbReference type="PRINTS" id="PR00249">
    <property type="entry name" value="GPCRSECRETIN"/>
</dbReference>
<dbReference type="SUPFAM" id="SSF81321">
    <property type="entry name" value="Family A G protein-coupled receptor-like"/>
    <property type="match status" value="1"/>
</dbReference>
<keyword evidence="9" id="KW-0675">Receptor</keyword>
<keyword evidence="23" id="KW-1185">Reference proteome</keyword>
<evidence type="ECO:0000256" key="18">
    <source>
        <dbReference type="SAM" id="Phobius"/>
    </source>
</evidence>
<comment type="similarity">
    <text evidence="2">Belongs to the G-protein coupled receptor 2 family. Adhesion G-protein coupled receptor (ADGR) subfamily.</text>
</comment>
<dbReference type="FunFam" id="2.60.220.50:FF:000018">
    <property type="entry name" value="Adhesion G protein-coupled receptor G6"/>
    <property type="match status" value="1"/>
</dbReference>
<dbReference type="Ensembl" id="ENSSSUT00005026238.1">
    <property type="protein sequence ID" value="ENSSSUP00005022904.1"/>
    <property type="gene ID" value="ENSSSUG00005014762.1"/>
</dbReference>
<feature type="transmembrane region" description="Helical" evidence="18">
    <location>
        <begin position="2843"/>
        <end position="2864"/>
    </location>
</feature>
<keyword evidence="8" id="KW-1015">Disulfide bond</keyword>
<keyword evidence="4" id="KW-0732">Signal</keyword>
<evidence type="ECO:0000313" key="22">
    <source>
        <dbReference type="Ensembl" id="ENSSSUP00005022904.1"/>
    </source>
</evidence>
<feature type="transmembrane region" description="Helical" evidence="18">
    <location>
        <begin position="2709"/>
        <end position="2733"/>
    </location>
</feature>
<dbReference type="InterPro" id="IPR017981">
    <property type="entry name" value="GPCR_2-like_7TM"/>
</dbReference>
<evidence type="ECO:0000256" key="2">
    <source>
        <dbReference type="ARBA" id="ARBA00007343"/>
    </source>
</evidence>
<keyword evidence="5 18" id="KW-1133">Transmembrane helix</keyword>
<dbReference type="PROSITE" id="PS51828">
    <property type="entry name" value="PTX_2"/>
    <property type="match status" value="1"/>
</dbReference>
<gene>
    <name evidence="22" type="primary">ADGRG4</name>
</gene>
<dbReference type="Gene3D" id="1.20.1070.10">
    <property type="entry name" value="Rhodopsin 7-helix transmembrane proteins"/>
    <property type="match status" value="1"/>
</dbReference>
<keyword evidence="10" id="KW-0325">Glycoprotein</keyword>
<dbReference type="FunFam" id="1.20.1070.10:FF:000234">
    <property type="entry name" value="adhesion G-protein coupled receptor G4"/>
    <property type="match status" value="1"/>
</dbReference>
<feature type="compositionally biased region" description="Polar residues" evidence="17">
    <location>
        <begin position="1007"/>
        <end position="1018"/>
    </location>
</feature>
<evidence type="ECO:0000256" key="12">
    <source>
        <dbReference type="ARBA" id="ARBA00069919"/>
    </source>
</evidence>
<feature type="compositionally biased region" description="Polar residues" evidence="17">
    <location>
        <begin position="1242"/>
        <end position="1254"/>
    </location>
</feature>
<evidence type="ECO:0000259" key="19">
    <source>
        <dbReference type="PROSITE" id="PS50221"/>
    </source>
</evidence>
<dbReference type="InterPro" id="IPR057244">
    <property type="entry name" value="GAIN_B"/>
</dbReference>
<comment type="function">
    <text evidence="14">Orphan adhesion G-protein coupled receptor (aGPCR). Ligand binding causes a conformation change that triggers signaling via guanine nucleotide-binding proteins (G proteins) and modulates the activity of downstream effectors, such as adenylate cyclase. ADGRG4 is coupled to G(s) G proteins and mediates activation of adenylate cyclase activity. May be act as sensor of mechanical forces.</text>
</comment>
<proteinExistence type="inferred from homology"/>
<feature type="transmembrane region" description="Helical" evidence="18">
    <location>
        <begin position="2796"/>
        <end position="2822"/>
    </location>
</feature>
<feature type="domain" description="Pentraxin (PTX)" evidence="21">
    <location>
        <begin position="29"/>
        <end position="228"/>
    </location>
</feature>
<accession>A0A673UF27</accession>
<protein>
    <recommendedName>
        <fullName evidence="12">Adhesion G-protein coupled receptor G4</fullName>
    </recommendedName>
    <alternativeName>
        <fullName evidence="13">G-protein coupled receptor 112</fullName>
    </alternativeName>
</protein>
<feature type="region of interest" description="Disordered" evidence="17">
    <location>
        <begin position="1221"/>
        <end position="1289"/>
    </location>
</feature>
<evidence type="ECO:0000256" key="6">
    <source>
        <dbReference type="ARBA" id="ARBA00023040"/>
    </source>
</evidence>
<evidence type="ECO:0000256" key="13">
    <source>
        <dbReference type="ARBA" id="ARBA00082055"/>
    </source>
</evidence>
<feature type="domain" description="GAIN-B" evidence="19">
    <location>
        <begin position="2483"/>
        <end position="2638"/>
    </location>
</feature>
<evidence type="ECO:0000259" key="20">
    <source>
        <dbReference type="PROSITE" id="PS50261"/>
    </source>
</evidence>
<evidence type="ECO:0000256" key="5">
    <source>
        <dbReference type="ARBA" id="ARBA00022989"/>
    </source>
</evidence>
<feature type="region of interest" description="Disordered" evidence="17">
    <location>
        <begin position="926"/>
        <end position="956"/>
    </location>
</feature>
<feature type="transmembrane region" description="Helical" evidence="18">
    <location>
        <begin position="2646"/>
        <end position="2672"/>
    </location>
</feature>
<dbReference type="OMA" id="MMDQPQN"/>
<comment type="subunit">
    <text evidence="15">Homodimer; homodimerizes via its Pentraxin domain in a calcium-independent manner. Heterodimer of 2 chains generated by proteolytic processing; the large extracellular N-terminal fragment and the membrane-bound C-terminal fragment predominantly remain associated and non-covalently linked.</text>
</comment>
<dbReference type="Pfam" id="PF01825">
    <property type="entry name" value="GPS"/>
    <property type="match status" value="1"/>
</dbReference>
<keyword evidence="7 18" id="KW-0472">Membrane</keyword>
<dbReference type="SMART" id="SM00303">
    <property type="entry name" value="GPS"/>
    <property type="match status" value="1"/>
</dbReference>
<dbReference type="Gene3D" id="2.60.220.50">
    <property type="match status" value="1"/>
</dbReference>
<evidence type="ECO:0000256" key="16">
    <source>
        <dbReference type="PROSITE-ProRule" id="PRU01172"/>
    </source>
</evidence>
<reference evidence="22" key="1">
    <citation type="submission" date="2025-08" db="UniProtKB">
        <authorList>
            <consortium name="Ensembl"/>
        </authorList>
    </citation>
    <scope>IDENTIFICATION</scope>
</reference>
<dbReference type="SUPFAM" id="SSF49899">
    <property type="entry name" value="Concanavalin A-like lectins/glucanases"/>
    <property type="match status" value="1"/>
</dbReference>
<feature type="compositionally biased region" description="Low complexity" evidence="17">
    <location>
        <begin position="1279"/>
        <end position="1288"/>
    </location>
</feature>
<evidence type="ECO:0000259" key="21">
    <source>
        <dbReference type="PROSITE" id="PS51828"/>
    </source>
</evidence>
<evidence type="ECO:0000256" key="10">
    <source>
        <dbReference type="ARBA" id="ARBA00023180"/>
    </source>
</evidence>
<keyword evidence="11" id="KW-0807">Transducer</keyword>
<keyword evidence="6" id="KW-0297">G-protein coupled receptor</keyword>
<dbReference type="GO" id="GO:0007189">
    <property type="term" value="P:adenylate cyclase-activating G protein-coupled receptor signaling pathway"/>
    <property type="evidence" value="ECO:0007669"/>
    <property type="project" value="TreeGrafter"/>
</dbReference>
<feature type="compositionally biased region" description="Polar residues" evidence="17">
    <location>
        <begin position="1488"/>
        <end position="1505"/>
    </location>
</feature>
<feature type="region of interest" description="Disordered" evidence="17">
    <location>
        <begin position="1637"/>
        <end position="1668"/>
    </location>
</feature>
<evidence type="ECO:0000256" key="9">
    <source>
        <dbReference type="ARBA" id="ARBA00023170"/>
    </source>
</evidence>
<feature type="transmembrane region" description="Helical" evidence="18">
    <location>
        <begin position="2870"/>
        <end position="2892"/>
    </location>
</feature>
<keyword evidence="3 18" id="KW-0812">Transmembrane</keyword>
<evidence type="ECO:0000256" key="1">
    <source>
        <dbReference type="ARBA" id="ARBA00004141"/>
    </source>
</evidence>
<feature type="compositionally biased region" description="Polar residues" evidence="17">
    <location>
        <begin position="1223"/>
        <end position="1234"/>
    </location>
</feature>
<feature type="compositionally biased region" description="Polar residues" evidence="17">
    <location>
        <begin position="939"/>
        <end position="956"/>
    </location>
</feature>
<dbReference type="Pfam" id="PF00354">
    <property type="entry name" value="Pentaxin"/>
    <property type="match status" value="1"/>
</dbReference>
<feature type="domain" description="G-protein coupled receptors family 2 profile 2" evidence="20">
    <location>
        <begin position="2647"/>
        <end position="2894"/>
    </location>
</feature>
<feature type="compositionally biased region" description="Polar residues" evidence="17">
    <location>
        <begin position="2044"/>
        <end position="2063"/>
    </location>
</feature>
<evidence type="ECO:0000256" key="14">
    <source>
        <dbReference type="ARBA" id="ARBA00093368"/>
    </source>
</evidence>
<dbReference type="Gene3D" id="2.60.120.200">
    <property type="match status" value="1"/>
</dbReference>
<sequence length="2976" mass="320005">MKEHILCQRLYGLILMLSFIFLSDALSLKGKRLDFYGRTDTYVRLTNTVPELSRFTACIDLVFVDDKSSDWTAFSYVTNNTFLGREDIDLGLAGDHQQVILYNLGKTFYIRYHLTPFQWHTICVIWDGVKGRLELFLNTERTLVMMDRPQNLMPNGTLILGHFLQNWDTQVKSTLPAFTGSLYYFQLWDHILENEELRKCLHGNIVRWEEDVWLINKVIPTVDTRLRCFVSENITIQEISTTHSQQRDLTAPSQVTGLKLQETEYSSTVMFKSMPVFATDYATISYSNTTSPPLETVTVPTASKMSIAETARFMANILSTSVSNTLPTKSTSTGPTTNSMKITKSPSSESTRTTKMAEAIATEMFHPTTATNFWYTSGFTKNSIIPKTSVTGSQSAIMKTTHLFSLVESTPVSTTSWPKQKSTGTEALSIFTASQEVLASTNAGTEPWSTVEQTSATTADVGTVSAFTPGSVLTSTVAPVHSVFPRNETASTLAITDTEITSTFHSTPLPTRPIEMTPVLRTAEAELTSTDFQDVSSPRMEDTISTFIPEKASSMALSFSTSSPLTRAQNVQTISDAETTHTPGVTLAPTVAETMLPPTTPGPIYTQNTPTDGGSMLSLNSTRSASTFKAYESGPTSRTGDGAHLFSTNETSWTSTPDQTLLTLAFHGNASNAEHSSTTTTIIIPQEAPSESEATTIADAVITADAPTDRSTAALSKLTTSWFSNFSTVSRTTSVITLPEFKLTTLLLKSTPTSTAAGSEVLSTPRETTVPPVDISTTADIEPQFSTEESTSETILMETNGTIALGGTTAPVTESAKTQRCDATVTTKETASHSLEGRSTIAVTMELSPLATMLEATDESAQMVTASVTISPFPGIEKLITPLDNKTTEVRGSWLSTQSMKTTPKSSYDGTTEISNSIHAYTAHWTSEAPPEGKPTPSPNSGSTQIVPEPQGASTTRILGSSVATVPRVMTAMSLSAGILPPQPTATHSPAAPVPSAPVTTALVSPLGQTPSATSGTGPTHRHSIHSTSEAIVISVRKTPTTGLSLTETPVPSWRPFTPVATKAETTRLFASADTVTPFTPTLVCSKSLSDNIPVVSSTHVTSTMFTPVMTQPVSQVEETSTHALGFPYTPSSSGGVVSLAPTTTETSVVNGITSSHISTQKLTTSVDYHVSQTSTHHGNTLAPTLLVTDVSTLSPENEQMTTSPGNTSRAMEVTEMFPSKSPFISDSQSTSPLEMTDTEFTESTTISSHQTHSPADLPLATQPDRISASSPTAGSIKTTSTSVSSHTVDAHIPEMSTSLGRTAFPSQALTTTTFSSPEKGSVSAFPVYTPRTEKMIVSATSVTPSLSHHQDTSFVDTITSRTTRISNPVNINTTVSNLLSPKTLTEMTSVAFPNSESTQTSPEFLSTGLSSANFTLVSTDGITTALSAPNAPMALLEKTSMATSIPLYQMSSLPVSVTAFGSKRVSETPITLVTKSSKTAHPDCLKSPSTATSAPMSETSSVSVNGSALSPPALSFDTSTTVGSFSSLSSTTPRTTLTIATSTPDVSPRPTSKSTLFSSAFITSKVTEVSSRITPTIFSSLTESTFPSVKTVPTTIMAGIASPSVGTIASSLRSSRNTEAISSIPKTTFSPFLATAQQSSQSDENATLGTLSGTSKDSLPPRSSSRVTALTNTYSGTDVLEGVLSSTPSDDLHTSLNIQVSTSLTSFKSTPGHTTSIKSTAYLSPNTEKMTSLSENTSTAELTKGATSVTTPISYPPWTPSIATPLSVTSFLFSSHRTEAKFSTPKTFLPLTSQTVEFPVLGTRTTPSNTQSLLMTSWNTPTAKGSQFPIFTSTHRPTPYEMETEIPYLDPGSLSTFTAPQTGLTSGDVTANSSISTSGILPTLGMSDSPSSSISLRSFPITLADIKHTFEKTSTSVTPGTTLPSKHSGATSGSMLSKAISSPMLAWILFTLPSGSPLATVSSTPHVITSSTVDLSESTFLTSDRTSTHLFTNFTTPPFATISTALTKTTPTPAVGSITTGFPTSLPMSIKITEDSIHISKSPEASSRTTVTTNSKTVSQPLPSGKISRSPPATDHTLSISPMLLPSPAGTSAWNRIPAASVSSTLFLPKPTLDSLPNITAKTPAATGASFSLTSGGVTPLSPTAVPSLLSSSSETIWLDSTPSFISMETSTSLIATESTVSFYNIEMSFSVFNEEPRIPITNFRDNVLFLCIILEQREGQGMSTISYVPYSCVCQVILKANSPLAAGELISRIKRKIRGNLTHGNFTQGQLMLVKSEHVAVEKLEPGRCEAQETVSKYKGTYKWLLTNPTETAQTQCIKNRNGNATRVCSISMETGKSQWEKPKLKQCKLLQGLPDRIVDLANITISDENAGDVAEHILNLISESPSLDENETKIIVSKVSDISQCHEISMNLTQIILQIISAVLRKQNNSASDLHEVTNEILRIIERAGHKMEFLGRTANLTAATLALAVLRVDHTFEGMAFSVRSYEEGTDPQIYLSEVPLGRILASIYLPKSLKERIPLSNLHTILFNFFGQTSLFKAKNVTKALTTFVVSASISDTSIQNLADPVVITLQHVGGNQNYDQVHCAFWDFASHNGQGGWNSSGCKVKETNVNHTICQCDHLTHFGVLMDLSRSAVDAVNERILVLITYVGCGISSIFLGVAMVTYIAFHNLRKDHPSKILINLCTALLMLNLAFLVNSWSASFQKAGLCITAAVVLHYFLLVSLTWMGLEGVHMYVSLVRVFNIYVPNYILKFCLVGWGIPGIMVTITLSVKKDLYGPLSSTTPFCWIKDDSIFYASVVAYFCLIFLMNLSMFCTVLAQLNSVNSQIQRTRRRMILGDLKGTTSLTFLLGLTWGFAFFAWGPVRIFFLYLFAIFNTLQGFLIFVFYCMMKESVREQWKIHLCCGWLRLDNSSDGDSRCGLNVGHKQERLKKTFQHKVLTPSFKSTATSSTFKSLGSVQCTPSEISFPNGERK</sequence>
<dbReference type="CDD" id="cd15997">
    <property type="entry name" value="7tmB2_GPR112"/>
    <property type="match status" value="1"/>
</dbReference>
<dbReference type="GO" id="GO:0004930">
    <property type="term" value="F:G protein-coupled receptor activity"/>
    <property type="evidence" value="ECO:0007669"/>
    <property type="project" value="UniProtKB-KW"/>
</dbReference>
<reference evidence="22" key="2">
    <citation type="submission" date="2025-09" db="UniProtKB">
        <authorList>
            <consortium name="Ensembl"/>
        </authorList>
    </citation>
    <scope>IDENTIFICATION</scope>
</reference>
<feature type="region of interest" description="Disordered" evidence="17">
    <location>
        <begin position="1478"/>
        <end position="1505"/>
    </location>
</feature>